<evidence type="ECO:0000313" key="2">
    <source>
        <dbReference type="Proteomes" id="UP000264002"/>
    </source>
</evidence>
<dbReference type="Proteomes" id="UP000264002">
    <property type="component" value="Unassembled WGS sequence"/>
</dbReference>
<proteinExistence type="predicted"/>
<reference evidence="1 2" key="2">
    <citation type="submission" date="2018-09" db="EMBL/GenBank/DDBJ databases">
        <title>Genome of Sphaerochaeta halotolerans strain 4-11.</title>
        <authorList>
            <person name="Nazina T.N."/>
            <person name="Sokolova D.S."/>
        </authorList>
    </citation>
    <scope>NUCLEOTIDE SEQUENCE [LARGE SCALE GENOMIC DNA]</scope>
    <source>
        <strain evidence="1 2">4-11</strain>
    </source>
</reference>
<sequence length="252" mass="28394">MRRVSLWVKLTVLLLPLVAFMVLVTLQSLPQFKVVTIQVTAERGSGKVPSSLKEYLATFVGLSLFDLNLYRLERELGEYPTVSSVQLHRKLPSSLLATVYLVQSPVLVQTSDGEEAFLVEGNRLVKIPEEDIDAWKAEVVTIEVPFSYAQMLLTYGLDRSFQQVMDLANSLGEKTTLITSIKYDNNSSNSFGKMVLEISSLNARIWVREPVGVAQIQAAVALAQQDQQDTLSFLSSEDKRYDLYREGLVRRW</sequence>
<keyword evidence="2" id="KW-1185">Reference proteome</keyword>
<dbReference type="EMBL" id="QUWK01000017">
    <property type="protein sequence ID" value="RFU93836.1"/>
    <property type="molecule type" value="Genomic_DNA"/>
</dbReference>
<reference evidence="2" key="1">
    <citation type="submission" date="2018-08" db="EMBL/GenBank/DDBJ databases">
        <authorList>
            <person name="Grouzdev D.S."/>
            <person name="Krutkina M.S."/>
        </authorList>
    </citation>
    <scope>NUCLEOTIDE SEQUENCE [LARGE SCALE GENOMIC DNA]</scope>
    <source>
        <strain evidence="2">4-11</strain>
    </source>
</reference>
<evidence type="ECO:0000313" key="1">
    <source>
        <dbReference type="EMBL" id="RFU93836.1"/>
    </source>
</evidence>
<comment type="caution">
    <text evidence="1">The sequence shown here is derived from an EMBL/GenBank/DDBJ whole genome shotgun (WGS) entry which is preliminary data.</text>
</comment>
<evidence type="ECO:0008006" key="3">
    <source>
        <dbReference type="Google" id="ProtNLM"/>
    </source>
</evidence>
<dbReference type="AlphaFoldDB" id="A0A372MEW1"/>
<name>A0A372MEW1_9SPIR</name>
<accession>A0A372MEW1</accession>
<protein>
    <recommendedName>
        <fullName evidence="3">POTRA domain-containing protein</fullName>
    </recommendedName>
</protein>
<gene>
    <name evidence="1" type="ORF">DYP60_12710</name>
</gene>
<dbReference type="RefSeq" id="WP_117331389.1">
    <property type="nucleotide sequence ID" value="NZ_QUWK01000017.1"/>
</dbReference>
<organism evidence="1 2">
    <name type="scientific">Sphaerochaeta halotolerans</name>
    <dbReference type="NCBI Taxonomy" id="2293840"/>
    <lineage>
        <taxon>Bacteria</taxon>
        <taxon>Pseudomonadati</taxon>
        <taxon>Spirochaetota</taxon>
        <taxon>Spirochaetia</taxon>
        <taxon>Spirochaetales</taxon>
        <taxon>Sphaerochaetaceae</taxon>
        <taxon>Sphaerochaeta</taxon>
    </lineage>
</organism>